<gene>
    <name evidence="15" type="ORF">g.11853</name>
</gene>
<evidence type="ECO:0000259" key="14">
    <source>
        <dbReference type="PROSITE" id="PS50089"/>
    </source>
</evidence>
<comment type="similarity">
    <text evidence="11">Belongs to the ZNF598/HEL2 family.</text>
</comment>
<comment type="pathway">
    <text evidence="3">Protein modification; protein ubiquitination.</text>
</comment>
<dbReference type="GO" id="GO:0008270">
    <property type="term" value="F:zinc ion binding"/>
    <property type="evidence" value="ECO:0007669"/>
    <property type="project" value="UniProtKB-KW"/>
</dbReference>
<name>A0A1B6CPU3_9HEMI</name>
<reference evidence="15" key="1">
    <citation type="submission" date="2015-12" db="EMBL/GenBank/DDBJ databases">
        <title>De novo transcriptome assembly of four potential Pierce s Disease insect vectors from Arizona vineyards.</title>
        <authorList>
            <person name="Tassone E.E."/>
        </authorList>
    </citation>
    <scope>NUCLEOTIDE SEQUENCE</scope>
</reference>
<dbReference type="InterPro" id="IPR041888">
    <property type="entry name" value="RING-HC_ZNF598/HEL2"/>
</dbReference>
<dbReference type="PANTHER" id="PTHR22938">
    <property type="entry name" value="ZINC FINGER PROTEIN 598"/>
    <property type="match status" value="1"/>
</dbReference>
<dbReference type="InterPro" id="IPR013087">
    <property type="entry name" value="Znf_C2H2_type"/>
</dbReference>
<keyword evidence="8" id="KW-0479">Metal-binding</keyword>
<keyword evidence="5" id="KW-0963">Cytoplasm</keyword>
<dbReference type="InterPro" id="IPR057634">
    <property type="entry name" value="PAH_ZNF598/HEL2"/>
</dbReference>
<feature type="compositionally biased region" description="Low complexity" evidence="13">
    <location>
        <begin position="567"/>
        <end position="587"/>
    </location>
</feature>
<dbReference type="Pfam" id="PF25447">
    <property type="entry name" value="RING_ZNF598"/>
    <property type="match status" value="1"/>
</dbReference>
<dbReference type="GO" id="GO:0072344">
    <property type="term" value="P:rescue of stalled ribosome"/>
    <property type="evidence" value="ECO:0007669"/>
    <property type="project" value="InterPro"/>
</dbReference>
<dbReference type="CDD" id="cd16615">
    <property type="entry name" value="RING-HC_ZNF598"/>
    <property type="match status" value="1"/>
</dbReference>
<organism evidence="15">
    <name type="scientific">Clastoptera arizonana</name>
    <name type="common">Arizona spittle bug</name>
    <dbReference type="NCBI Taxonomy" id="38151"/>
    <lineage>
        <taxon>Eukaryota</taxon>
        <taxon>Metazoa</taxon>
        <taxon>Ecdysozoa</taxon>
        <taxon>Arthropoda</taxon>
        <taxon>Hexapoda</taxon>
        <taxon>Insecta</taxon>
        <taxon>Pterygota</taxon>
        <taxon>Neoptera</taxon>
        <taxon>Paraneoptera</taxon>
        <taxon>Hemiptera</taxon>
        <taxon>Auchenorrhyncha</taxon>
        <taxon>Cercopoidea</taxon>
        <taxon>Clastopteridae</taxon>
        <taxon>Clastoptera</taxon>
    </lineage>
</organism>
<comment type="catalytic activity">
    <reaction evidence="1">
        <text>S-ubiquitinyl-[E2 ubiquitin-conjugating enzyme]-L-cysteine + [acceptor protein]-L-lysine = [E2 ubiquitin-conjugating enzyme]-L-cysteine + N(6)-ubiquitinyl-[acceptor protein]-L-lysine.</text>
        <dbReference type="EC" id="2.3.2.27"/>
    </reaction>
</comment>
<dbReference type="EC" id="2.3.2.27" evidence="4"/>
<dbReference type="PROSITE" id="PS50089">
    <property type="entry name" value="ZF_RING_2"/>
    <property type="match status" value="1"/>
</dbReference>
<feature type="region of interest" description="Disordered" evidence="13">
    <location>
        <begin position="410"/>
        <end position="435"/>
    </location>
</feature>
<proteinExistence type="inferred from homology"/>
<dbReference type="GO" id="GO:0061630">
    <property type="term" value="F:ubiquitin protein ligase activity"/>
    <property type="evidence" value="ECO:0007669"/>
    <property type="project" value="UniProtKB-EC"/>
</dbReference>
<evidence type="ECO:0000256" key="10">
    <source>
        <dbReference type="ARBA" id="ARBA00022833"/>
    </source>
</evidence>
<evidence type="ECO:0000256" key="2">
    <source>
        <dbReference type="ARBA" id="ARBA00004496"/>
    </source>
</evidence>
<accession>A0A1B6CPU3</accession>
<dbReference type="GO" id="GO:0016567">
    <property type="term" value="P:protein ubiquitination"/>
    <property type="evidence" value="ECO:0007669"/>
    <property type="project" value="TreeGrafter"/>
</dbReference>
<feature type="compositionally biased region" description="Basic and acidic residues" evidence="13">
    <location>
        <begin position="594"/>
        <end position="622"/>
    </location>
</feature>
<evidence type="ECO:0000256" key="5">
    <source>
        <dbReference type="ARBA" id="ARBA00022490"/>
    </source>
</evidence>
<evidence type="ECO:0000256" key="4">
    <source>
        <dbReference type="ARBA" id="ARBA00012483"/>
    </source>
</evidence>
<evidence type="ECO:0000256" key="13">
    <source>
        <dbReference type="SAM" id="MobiDB-lite"/>
    </source>
</evidence>
<keyword evidence="7" id="KW-0808">Transferase</keyword>
<protein>
    <recommendedName>
        <fullName evidence="4">RING-type E3 ubiquitin transferase</fullName>
        <ecNumber evidence="4">2.3.2.27</ecNumber>
    </recommendedName>
</protein>
<evidence type="ECO:0000256" key="1">
    <source>
        <dbReference type="ARBA" id="ARBA00000900"/>
    </source>
</evidence>
<evidence type="ECO:0000256" key="11">
    <source>
        <dbReference type="ARBA" id="ARBA00035113"/>
    </source>
</evidence>
<keyword evidence="9 12" id="KW-0863">Zinc-finger</keyword>
<feature type="compositionally biased region" description="Polar residues" evidence="13">
    <location>
        <begin position="524"/>
        <end position="550"/>
    </location>
</feature>
<dbReference type="InterPro" id="IPR001841">
    <property type="entry name" value="Znf_RING"/>
</dbReference>
<feature type="compositionally biased region" description="Basic and acidic residues" evidence="13">
    <location>
        <begin position="511"/>
        <end position="520"/>
    </location>
</feature>
<keyword evidence="6" id="KW-0597">Phosphoprotein</keyword>
<evidence type="ECO:0000256" key="3">
    <source>
        <dbReference type="ARBA" id="ARBA00004906"/>
    </source>
</evidence>
<evidence type="ECO:0000256" key="7">
    <source>
        <dbReference type="ARBA" id="ARBA00022679"/>
    </source>
</evidence>
<dbReference type="GO" id="GO:0043022">
    <property type="term" value="F:ribosome binding"/>
    <property type="evidence" value="ECO:0007669"/>
    <property type="project" value="TreeGrafter"/>
</dbReference>
<dbReference type="InterPro" id="IPR044288">
    <property type="entry name" value="ZNF598/HEL2"/>
</dbReference>
<dbReference type="SMART" id="SM00355">
    <property type="entry name" value="ZnF_C2H2"/>
    <property type="match status" value="5"/>
</dbReference>
<dbReference type="InterPro" id="IPR056437">
    <property type="entry name" value="Znf-C2H2_ZNF598/HEL2"/>
</dbReference>
<feature type="domain" description="RING-type" evidence="14">
    <location>
        <begin position="14"/>
        <end position="54"/>
    </location>
</feature>
<dbReference type="PROSITE" id="PS00028">
    <property type="entry name" value="ZINC_FINGER_C2H2_1"/>
    <property type="match status" value="1"/>
</dbReference>
<dbReference type="Gene3D" id="3.30.40.10">
    <property type="entry name" value="Zinc/RING finger domain, C3HC4 (zinc finger)"/>
    <property type="match status" value="1"/>
</dbReference>
<evidence type="ECO:0000256" key="12">
    <source>
        <dbReference type="PROSITE-ProRule" id="PRU00175"/>
    </source>
</evidence>
<feature type="compositionally biased region" description="Basic residues" evidence="13">
    <location>
        <begin position="556"/>
        <end position="566"/>
    </location>
</feature>
<keyword evidence="10" id="KW-0862">Zinc</keyword>
<dbReference type="Pfam" id="PF23202">
    <property type="entry name" value="PAH_ZNF598"/>
    <property type="match status" value="1"/>
</dbReference>
<evidence type="ECO:0000256" key="9">
    <source>
        <dbReference type="ARBA" id="ARBA00022771"/>
    </source>
</evidence>
<dbReference type="GO" id="GO:0005737">
    <property type="term" value="C:cytoplasm"/>
    <property type="evidence" value="ECO:0007669"/>
    <property type="project" value="UniProtKB-SubCell"/>
</dbReference>
<feature type="compositionally biased region" description="Polar residues" evidence="13">
    <location>
        <begin position="410"/>
        <end position="424"/>
    </location>
</feature>
<feature type="region of interest" description="Disordered" evidence="13">
    <location>
        <begin position="502"/>
        <end position="625"/>
    </location>
</feature>
<comment type="subcellular location">
    <subcellularLocation>
        <location evidence="2">Cytoplasm</location>
    </subcellularLocation>
</comment>
<dbReference type="SUPFAM" id="SSF57850">
    <property type="entry name" value="RING/U-box"/>
    <property type="match status" value="1"/>
</dbReference>
<dbReference type="EMBL" id="GEDC01021782">
    <property type="protein sequence ID" value="JAS15516.1"/>
    <property type="molecule type" value="Transcribed_RNA"/>
</dbReference>
<evidence type="ECO:0000256" key="6">
    <source>
        <dbReference type="ARBA" id="ARBA00022553"/>
    </source>
</evidence>
<sequence>MTTKVLEDSFENACVVCFKNVNFYSIGDCDHPVCYECSTRMRVLCRQNECPICRQDMTKVVFTDTVRPFKDLKNGTYLIDKKFQICFHTSEIQRAYNSLLAHVCSKCPGRHVFQNFNNLRDHMRREHELFYCDLCVDNLKILTFERRCYTRQELGQHRRHGDPDDKSHKGHPLCEFCDKRYMDNDELYRHLRREHLFCHFCDADGYHRYYNSYGYLRDHFRKEHYLCEEGDCYEEKFTPAFRTEIDLKAHKASVHSRSMGKAAAKQARTLELEFTLAPRPREYRNQGRSQKNTRQHLEFRDEDEGAVGGMIFNCNTTPSSQINTDCIDQFPSLGNNTVPQSRPSSRKTSGLTIRAGVAGGLAVTDENFPALGPETTLSLRVNSLGTGDRPISSIVTSKPANVSIHVNHRPNSSAVTTRVSSSQNSRHKEKDPFPSLTEAFPSLSNTKLSAPVLASSTKWSSGKEIDSKLTVLKNKPQTPSQERPTQATAFHIEDDFPSLSSQFNTSCNVKQETKPPDLKGKKASSISIPVFNNHSSIGKETNGNISSDSDSGLKKSTQKKKKKRVSKNSSNSNNSSGNETKSTASNKKGSKNKSNIEKDKRQKQDYKNETKIITKSQEHQKTEIPTQRKISELKIGELIKQPTPESKLIDLLISGDKAPPGFTGIKKPPPGFESTTSCATPPPGFSITVNSVARPPSNGLTFTSSSGQSYPITPDSNMQSSKYRTFLPPTNFSKRNFDLVDKVMAVLKKPEEMDFFRQISFAFRQNNISVQSYYSHCEDLMGSKVFDSIFPELIVLLPDIQKQKELWSVYQESNRQLSSKSDLKLEHCIVCEQIISKSDRSQHATNHMLDSDYPAL</sequence>
<dbReference type="AlphaFoldDB" id="A0A1B6CPU3"/>
<dbReference type="PANTHER" id="PTHR22938:SF0">
    <property type="entry name" value="E3 UBIQUITIN-PROTEIN LIGASE ZNF598"/>
    <property type="match status" value="1"/>
</dbReference>
<dbReference type="Pfam" id="PF23230">
    <property type="entry name" value="zf-C2H2_13"/>
    <property type="match status" value="1"/>
</dbReference>
<dbReference type="InterPro" id="IPR013083">
    <property type="entry name" value="Znf_RING/FYVE/PHD"/>
</dbReference>
<evidence type="ECO:0000256" key="8">
    <source>
        <dbReference type="ARBA" id="ARBA00022723"/>
    </source>
</evidence>
<evidence type="ECO:0000313" key="15">
    <source>
        <dbReference type="EMBL" id="JAS15516.1"/>
    </source>
</evidence>